<proteinExistence type="predicted"/>
<accession>A0AAE7E4D5</accession>
<dbReference type="Gene3D" id="1.10.287.500">
    <property type="entry name" value="Helix hairpin bin"/>
    <property type="match status" value="1"/>
</dbReference>
<evidence type="ECO:0000313" key="1">
    <source>
        <dbReference type="EMBL" id="QKF66581.1"/>
    </source>
</evidence>
<dbReference type="Proteomes" id="UP000503482">
    <property type="component" value="Chromosome"/>
</dbReference>
<dbReference type="AlphaFoldDB" id="A0AAE7E4D5"/>
<evidence type="ECO:0000313" key="2">
    <source>
        <dbReference type="Proteomes" id="UP000503482"/>
    </source>
</evidence>
<evidence type="ECO:0008006" key="3">
    <source>
        <dbReference type="Google" id="ProtNLM"/>
    </source>
</evidence>
<keyword evidence="2" id="KW-1185">Reference proteome</keyword>
<name>A0AAE7E4D5_9BACT</name>
<dbReference type="KEGG" id="avp:AVENP_1026"/>
<protein>
    <recommendedName>
        <fullName evidence="3">Chemotaxis protein</fullName>
    </recommendedName>
</protein>
<dbReference type="EMBL" id="CP053840">
    <property type="protein sequence ID" value="QKF66581.1"/>
    <property type="molecule type" value="Genomic_DNA"/>
</dbReference>
<sequence length="117" mass="13375">MSYEELIAQLCEVIKESEVNAQLIYDNAESLEQVINDLEIASHKKDKIVNKISDIFGLLQHQDLHRQKIERVVNFVCEKNDIDKAQYNIAPSAKNIDSSDETLSDDELEALIKQMQA</sequence>
<dbReference type="RefSeq" id="WP_128358950.1">
    <property type="nucleotide sequence ID" value="NZ_CP053840.1"/>
</dbReference>
<dbReference type="SUPFAM" id="SSF75708">
    <property type="entry name" value="Chemotaxis phosphatase CheZ"/>
    <property type="match status" value="1"/>
</dbReference>
<organism evidence="1 2">
    <name type="scientific">Arcobacter venerupis</name>
    <dbReference type="NCBI Taxonomy" id="1054033"/>
    <lineage>
        <taxon>Bacteria</taxon>
        <taxon>Pseudomonadati</taxon>
        <taxon>Campylobacterota</taxon>
        <taxon>Epsilonproteobacteria</taxon>
        <taxon>Campylobacterales</taxon>
        <taxon>Arcobacteraceae</taxon>
        <taxon>Arcobacter</taxon>
    </lineage>
</organism>
<reference evidence="1 2" key="1">
    <citation type="submission" date="2020-05" db="EMBL/GenBank/DDBJ databases">
        <title>Complete genome sequencing of Campylobacter and Arcobacter type strains.</title>
        <authorList>
            <person name="Miller W.G."/>
            <person name="Yee E."/>
        </authorList>
    </citation>
    <scope>NUCLEOTIDE SEQUENCE [LARGE SCALE GENOMIC DNA]</scope>
    <source>
        <strain evidence="1 2">LMG 26156</strain>
    </source>
</reference>
<gene>
    <name evidence="1" type="ORF">AVENP_1026</name>
</gene>